<feature type="region of interest" description="Disordered" evidence="1">
    <location>
        <begin position="70"/>
        <end position="96"/>
    </location>
</feature>
<gene>
    <name evidence="3" type="ORF">PPACK8108_LOCUS6566</name>
</gene>
<keyword evidence="2" id="KW-0812">Transmembrane</keyword>
<feature type="transmembrane region" description="Helical" evidence="2">
    <location>
        <begin position="7"/>
        <end position="25"/>
    </location>
</feature>
<proteinExistence type="predicted"/>
<reference evidence="3" key="1">
    <citation type="submission" date="2022-06" db="EMBL/GenBank/DDBJ databases">
        <authorList>
            <consortium name="SYNGENTA / RWTH Aachen University"/>
        </authorList>
    </citation>
    <scope>NUCLEOTIDE SEQUENCE</scope>
</reference>
<organism evidence="3 4">
    <name type="scientific">Phakopsora pachyrhizi</name>
    <name type="common">Asian soybean rust disease fungus</name>
    <dbReference type="NCBI Taxonomy" id="170000"/>
    <lineage>
        <taxon>Eukaryota</taxon>
        <taxon>Fungi</taxon>
        <taxon>Dikarya</taxon>
        <taxon>Basidiomycota</taxon>
        <taxon>Pucciniomycotina</taxon>
        <taxon>Pucciniomycetes</taxon>
        <taxon>Pucciniales</taxon>
        <taxon>Phakopsoraceae</taxon>
        <taxon>Phakopsora</taxon>
    </lineage>
</organism>
<dbReference type="EMBL" id="CALTRL010001251">
    <property type="protein sequence ID" value="CAH7671751.1"/>
    <property type="molecule type" value="Genomic_DNA"/>
</dbReference>
<evidence type="ECO:0000313" key="3">
    <source>
        <dbReference type="EMBL" id="CAH7671751.1"/>
    </source>
</evidence>
<feature type="non-terminal residue" evidence="3">
    <location>
        <position position="149"/>
    </location>
</feature>
<keyword evidence="2" id="KW-1133">Transmembrane helix</keyword>
<keyword evidence="2" id="KW-0472">Membrane</keyword>
<evidence type="ECO:0000313" key="4">
    <source>
        <dbReference type="Proteomes" id="UP001153365"/>
    </source>
</evidence>
<sequence length="149" mass="17643">MEFRKTTIFLSFFLSELFFTLSFIFNETFQKVLVKHTHAETRSYHQLKKRQSRIMPLKLDSIRKNGGLKRYPILDKNSQPKKSIDNKNNDDNFEGVKKTKNKNAEILLILGFLKQNKEAVEMDERKKKWEDRNEIFEEAAIGRANSNND</sequence>
<dbReference type="Proteomes" id="UP001153365">
    <property type="component" value="Unassembled WGS sequence"/>
</dbReference>
<accession>A0AAV0AR74</accession>
<feature type="compositionally biased region" description="Basic and acidic residues" evidence="1">
    <location>
        <begin position="82"/>
        <end position="96"/>
    </location>
</feature>
<evidence type="ECO:0000256" key="2">
    <source>
        <dbReference type="SAM" id="Phobius"/>
    </source>
</evidence>
<name>A0AAV0AR74_PHAPC</name>
<protein>
    <submittedName>
        <fullName evidence="3">Expressed protein</fullName>
    </submittedName>
</protein>
<comment type="caution">
    <text evidence="3">The sequence shown here is derived from an EMBL/GenBank/DDBJ whole genome shotgun (WGS) entry which is preliminary data.</text>
</comment>
<keyword evidence="4" id="KW-1185">Reference proteome</keyword>
<feature type="non-terminal residue" evidence="3">
    <location>
        <position position="1"/>
    </location>
</feature>
<dbReference type="AlphaFoldDB" id="A0AAV0AR74"/>
<evidence type="ECO:0000256" key="1">
    <source>
        <dbReference type="SAM" id="MobiDB-lite"/>
    </source>
</evidence>